<accession>A0A7W7G537</accession>
<sequence length="146" mass="16112">MTQPRAVAVVISEGRVLLMKRYLQRPRPCVMCPRGALACAGHHYAVLPGGSVEPGESFEEAVLRELTEETTMTARIERQLWSGRHAKRRAVYFLMTDVEGTPVLSGPEAVENGPLNSFELLWATPADFEPLNVFPPSIRAPLTALL</sequence>
<dbReference type="PANTHER" id="PTHR43046:SF12">
    <property type="entry name" value="GDP-MANNOSE MANNOSYL HYDROLASE"/>
    <property type="match status" value="1"/>
</dbReference>
<dbReference type="EMBL" id="JACHMF010000001">
    <property type="protein sequence ID" value="MBB4698003.1"/>
    <property type="molecule type" value="Genomic_DNA"/>
</dbReference>
<dbReference type="PROSITE" id="PS51462">
    <property type="entry name" value="NUDIX"/>
    <property type="match status" value="1"/>
</dbReference>
<reference evidence="5 6" key="1">
    <citation type="submission" date="2020-08" db="EMBL/GenBank/DDBJ databases">
        <title>Sequencing the genomes of 1000 actinobacteria strains.</title>
        <authorList>
            <person name="Klenk H.-P."/>
        </authorList>
    </citation>
    <scope>NUCLEOTIDE SEQUENCE [LARGE SCALE GENOMIC DNA]</scope>
    <source>
        <strain evidence="5 6">DSM 45518</strain>
    </source>
</reference>
<dbReference type="InterPro" id="IPR020476">
    <property type="entry name" value="Nudix_hydrolase"/>
</dbReference>
<keyword evidence="6" id="KW-1185">Reference proteome</keyword>
<protein>
    <submittedName>
        <fullName evidence="5">ADP-ribose pyrophosphatase YjhB (NUDIX family)</fullName>
    </submittedName>
</protein>
<dbReference type="Proteomes" id="UP000542742">
    <property type="component" value="Unassembled WGS sequence"/>
</dbReference>
<keyword evidence="3" id="KW-0460">Magnesium</keyword>
<evidence type="ECO:0000256" key="2">
    <source>
        <dbReference type="ARBA" id="ARBA00022801"/>
    </source>
</evidence>
<evidence type="ECO:0000256" key="3">
    <source>
        <dbReference type="ARBA" id="ARBA00022842"/>
    </source>
</evidence>
<evidence type="ECO:0000313" key="6">
    <source>
        <dbReference type="Proteomes" id="UP000542742"/>
    </source>
</evidence>
<feature type="domain" description="Nudix hydrolase" evidence="4">
    <location>
        <begin position="1"/>
        <end position="145"/>
    </location>
</feature>
<organism evidence="5 6">
    <name type="scientific">Paractinoplanes abujensis</name>
    <dbReference type="NCBI Taxonomy" id="882441"/>
    <lineage>
        <taxon>Bacteria</taxon>
        <taxon>Bacillati</taxon>
        <taxon>Actinomycetota</taxon>
        <taxon>Actinomycetes</taxon>
        <taxon>Micromonosporales</taxon>
        <taxon>Micromonosporaceae</taxon>
        <taxon>Paractinoplanes</taxon>
    </lineage>
</organism>
<name>A0A7W7G537_9ACTN</name>
<dbReference type="InterPro" id="IPR015797">
    <property type="entry name" value="NUDIX_hydrolase-like_dom_sf"/>
</dbReference>
<evidence type="ECO:0000256" key="1">
    <source>
        <dbReference type="ARBA" id="ARBA00001946"/>
    </source>
</evidence>
<dbReference type="PANTHER" id="PTHR43046">
    <property type="entry name" value="GDP-MANNOSE MANNOSYL HYDROLASE"/>
    <property type="match status" value="1"/>
</dbReference>
<evidence type="ECO:0000313" key="5">
    <source>
        <dbReference type="EMBL" id="MBB4698003.1"/>
    </source>
</evidence>
<comment type="caution">
    <text evidence="5">The sequence shown here is derived from an EMBL/GenBank/DDBJ whole genome shotgun (WGS) entry which is preliminary data.</text>
</comment>
<comment type="cofactor">
    <cofactor evidence="1">
        <name>Mg(2+)</name>
        <dbReference type="ChEBI" id="CHEBI:18420"/>
    </cofactor>
</comment>
<dbReference type="Pfam" id="PF00293">
    <property type="entry name" value="NUDIX"/>
    <property type="match status" value="1"/>
</dbReference>
<dbReference type="Gene3D" id="3.90.79.10">
    <property type="entry name" value="Nucleoside Triphosphate Pyrophosphohydrolase"/>
    <property type="match status" value="1"/>
</dbReference>
<gene>
    <name evidence="5" type="ORF">BKA14_008151</name>
</gene>
<keyword evidence="2" id="KW-0378">Hydrolase</keyword>
<dbReference type="RefSeq" id="WP_184956061.1">
    <property type="nucleotide sequence ID" value="NZ_BOMC01000025.1"/>
</dbReference>
<dbReference type="AlphaFoldDB" id="A0A7W7G537"/>
<evidence type="ECO:0000259" key="4">
    <source>
        <dbReference type="PROSITE" id="PS51462"/>
    </source>
</evidence>
<dbReference type="GO" id="GO:0016787">
    <property type="term" value="F:hydrolase activity"/>
    <property type="evidence" value="ECO:0007669"/>
    <property type="project" value="UniProtKB-KW"/>
</dbReference>
<proteinExistence type="predicted"/>
<dbReference type="PRINTS" id="PR00502">
    <property type="entry name" value="NUDIXFAMILY"/>
</dbReference>
<dbReference type="InterPro" id="IPR000086">
    <property type="entry name" value="NUDIX_hydrolase_dom"/>
</dbReference>
<dbReference type="SUPFAM" id="SSF55811">
    <property type="entry name" value="Nudix"/>
    <property type="match status" value="1"/>
</dbReference>